<sequence length="577" mass="66554">MTAIGETYWLWSQGGFKKLLECVVKQFLYIQQTSTLAEDLLECTNEDKQHNTLQEYKMMFTHIWSFLNHGLFMLRTVRFEEFSEADFEVACNRIKTCRSTLFEYFTSRYGRNEFLINPLREIKKVSFEICESIVYCLPPGQFHIADDVTAPYPCEEENSSDFEEFFDRNGSDFIGSLTRCSMENNEEQLRASDIEKTELIQSYKMEGFRSPIKVCVDNQHPFICASVGGKVLQNGEWVSANVVRIEENKVEMEIVPGELFVVHYKFPSGQQKFDGDDLRNGVTMPIPNTHANLNFGRSEEGDVTVEYKVHLPDKYRLQGYKDKNPEKFGSIDILPGIQTSVSRNVTNGRMELPVEKPNKGTVYIVLTMDPTNQHVDRREIQPKPEDRKISFDMSLNTNSMAFILKDASESSEKVDTESALSILGFKSICQLLTLYRVPSNVEDRIVELRVYCIESKRNNLKRTVESALKNKWMQIEDETPSSDFIISSEENITLEFTGDVEQTDGLPQPIMTFIRNGTCFVQSQLQFLNTNEMSGRLLMHHGTVVRDWKPLQWENMRANYKVMFESKTSRSKSCSLL</sequence>
<evidence type="ECO:0000313" key="1">
    <source>
        <dbReference type="Proteomes" id="UP000694844"/>
    </source>
</evidence>
<dbReference type="OrthoDB" id="6208581at2759"/>
<dbReference type="GeneID" id="111112491"/>
<protein>
    <submittedName>
        <fullName evidence="2">Uncharacterized protein LOC111112491</fullName>
    </submittedName>
</protein>
<dbReference type="AlphaFoldDB" id="A0A8B8BS87"/>
<evidence type="ECO:0000313" key="2">
    <source>
        <dbReference type="RefSeq" id="XP_022305719.1"/>
    </source>
</evidence>
<gene>
    <name evidence="2" type="primary">LOC111112491</name>
</gene>
<reference evidence="2" key="1">
    <citation type="submission" date="2025-08" db="UniProtKB">
        <authorList>
            <consortium name="RefSeq"/>
        </authorList>
    </citation>
    <scope>IDENTIFICATION</scope>
    <source>
        <tissue evidence="2">Whole sample</tissue>
    </source>
</reference>
<keyword evidence="1" id="KW-1185">Reference proteome</keyword>
<organism evidence="1 2">
    <name type="scientific">Crassostrea virginica</name>
    <name type="common">Eastern oyster</name>
    <dbReference type="NCBI Taxonomy" id="6565"/>
    <lineage>
        <taxon>Eukaryota</taxon>
        <taxon>Metazoa</taxon>
        <taxon>Spiralia</taxon>
        <taxon>Lophotrochozoa</taxon>
        <taxon>Mollusca</taxon>
        <taxon>Bivalvia</taxon>
        <taxon>Autobranchia</taxon>
        <taxon>Pteriomorphia</taxon>
        <taxon>Ostreida</taxon>
        <taxon>Ostreoidea</taxon>
        <taxon>Ostreidae</taxon>
        <taxon>Crassostrea</taxon>
    </lineage>
</organism>
<name>A0A8B8BS87_CRAVI</name>
<dbReference type="KEGG" id="cvn:111112491"/>
<dbReference type="Proteomes" id="UP000694844">
    <property type="component" value="Chromosome 9"/>
</dbReference>
<accession>A0A8B8BS87</accession>
<dbReference type="RefSeq" id="XP_022305719.1">
    <property type="nucleotide sequence ID" value="XM_022450011.1"/>
</dbReference>
<proteinExistence type="predicted"/>